<dbReference type="PRINTS" id="PR00492">
    <property type="entry name" value="RHOGDI"/>
</dbReference>
<proteinExistence type="inferred from homology"/>
<keyword evidence="3" id="KW-0343">GTPase activation</keyword>
<dbReference type="PANTHER" id="PTHR10980">
    <property type="entry name" value="RHO GDP-DISSOCIATION INHIBITOR"/>
    <property type="match status" value="1"/>
</dbReference>
<comment type="subcellular location">
    <subcellularLocation>
        <location evidence="1">Cytoplasm</location>
    </subcellularLocation>
</comment>
<dbReference type="OrthoDB" id="1683373at2759"/>
<dbReference type="Pfam" id="PF02115">
    <property type="entry name" value="Rho_GDI"/>
    <property type="match status" value="1"/>
</dbReference>
<evidence type="ECO:0000256" key="3">
    <source>
        <dbReference type="ARBA" id="ARBA00022468"/>
    </source>
</evidence>
<dbReference type="InterPro" id="IPR024792">
    <property type="entry name" value="RhoGDI_dom_sf"/>
</dbReference>
<dbReference type="SUPFAM" id="SSF81296">
    <property type="entry name" value="E set domains"/>
    <property type="match status" value="1"/>
</dbReference>
<organism evidence="6 7">
    <name type="scientific">Phtheirospermum japonicum</name>
    <dbReference type="NCBI Taxonomy" id="374723"/>
    <lineage>
        <taxon>Eukaryota</taxon>
        <taxon>Viridiplantae</taxon>
        <taxon>Streptophyta</taxon>
        <taxon>Embryophyta</taxon>
        <taxon>Tracheophyta</taxon>
        <taxon>Spermatophyta</taxon>
        <taxon>Magnoliopsida</taxon>
        <taxon>eudicotyledons</taxon>
        <taxon>Gunneridae</taxon>
        <taxon>Pentapetalae</taxon>
        <taxon>asterids</taxon>
        <taxon>lamiids</taxon>
        <taxon>Lamiales</taxon>
        <taxon>Orobanchaceae</taxon>
        <taxon>Orobanchaceae incertae sedis</taxon>
        <taxon>Phtheirospermum</taxon>
    </lineage>
</organism>
<dbReference type="GO" id="GO:0005096">
    <property type="term" value="F:GTPase activator activity"/>
    <property type="evidence" value="ECO:0007669"/>
    <property type="project" value="UniProtKB-KW"/>
</dbReference>
<dbReference type="AlphaFoldDB" id="A0A830BEN9"/>
<name>A0A830BEN9_9LAMI</name>
<feature type="region of interest" description="Disordered" evidence="5">
    <location>
        <begin position="1"/>
        <end position="65"/>
    </location>
</feature>
<keyword evidence="4" id="KW-0963">Cytoplasm</keyword>
<dbReference type="InterPro" id="IPR014756">
    <property type="entry name" value="Ig_E-set"/>
</dbReference>
<dbReference type="Proteomes" id="UP000653305">
    <property type="component" value="Unassembled WGS sequence"/>
</dbReference>
<feature type="compositionally biased region" description="Gly residues" evidence="5">
    <location>
        <begin position="1"/>
        <end position="13"/>
    </location>
</feature>
<comment type="similarity">
    <text evidence="2">Belongs to the Rho GDI family.</text>
</comment>
<evidence type="ECO:0000313" key="6">
    <source>
        <dbReference type="EMBL" id="GFP85406.1"/>
    </source>
</evidence>
<feature type="compositionally biased region" description="Acidic residues" evidence="5">
    <location>
        <begin position="41"/>
        <end position="54"/>
    </location>
</feature>
<reference evidence="6" key="1">
    <citation type="submission" date="2020-07" db="EMBL/GenBank/DDBJ databases">
        <title>Ethylene signaling mediates host invasion by parasitic plants.</title>
        <authorList>
            <person name="Yoshida S."/>
        </authorList>
    </citation>
    <scope>NUCLEOTIDE SEQUENCE</scope>
    <source>
        <strain evidence="6">Okayama</strain>
    </source>
</reference>
<dbReference type="InterPro" id="IPR000406">
    <property type="entry name" value="Rho_GDI"/>
</dbReference>
<dbReference type="GO" id="GO:0005094">
    <property type="term" value="F:Rho GDP-dissociation inhibitor activity"/>
    <property type="evidence" value="ECO:0007669"/>
    <property type="project" value="InterPro"/>
</dbReference>
<comment type="caution">
    <text evidence="6">The sequence shown here is derived from an EMBL/GenBank/DDBJ whole genome shotgun (WGS) entry which is preliminary data.</text>
</comment>
<dbReference type="GO" id="GO:0007266">
    <property type="term" value="P:Rho protein signal transduction"/>
    <property type="evidence" value="ECO:0007669"/>
    <property type="project" value="InterPro"/>
</dbReference>
<evidence type="ECO:0000256" key="5">
    <source>
        <dbReference type="SAM" id="MobiDB-lite"/>
    </source>
</evidence>
<dbReference type="EMBL" id="BMAC01000104">
    <property type="protein sequence ID" value="GFP85406.1"/>
    <property type="molecule type" value="Genomic_DNA"/>
</dbReference>
<protein>
    <submittedName>
        <fullName evidence="6">Rho gdp-dissociation inhibitor 1</fullName>
    </submittedName>
</protein>
<dbReference type="Gene3D" id="2.70.50.30">
    <property type="entry name" value="Coagulation Factor XIII, subunit A, domain 1"/>
    <property type="match status" value="1"/>
</dbReference>
<sequence length="240" mass="27090">MENGGLEVGGPSSGRGSVSAMAAGDEKINEMLIKEEKGVFDDDDDEVEEDEDDAHQENNGAFENFVPSPLVPLKQQIEKDKEDESLRRWKEKLLGCLESDLNEQMEPEVKFHSIGIMSADFGEISTPFPIAEEHSKNLLFTLKEGSEYRLKLSFSVLHNIVSGLAYTNTVWKGGIQVDQSRGMLGTFAPQREPYVHTLEEETTPSGLLARGVYTAKLKFEDDDRRRHMELDYSFEIRKSR</sequence>
<keyword evidence="7" id="KW-1185">Reference proteome</keyword>
<evidence type="ECO:0000256" key="2">
    <source>
        <dbReference type="ARBA" id="ARBA00009758"/>
    </source>
</evidence>
<dbReference type="GO" id="GO:0016020">
    <property type="term" value="C:membrane"/>
    <property type="evidence" value="ECO:0007669"/>
    <property type="project" value="TreeGrafter"/>
</dbReference>
<feature type="compositionally biased region" description="Basic and acidic residues" evidence="5">
    <location>
        <begin position="24"/>
        <end position="40"/>
    </location>
</feature>
<accession>A0A830BEN9</accession>
<evidence type="ECO:0000313" key="7">
    <source>
        <dbReference type="Proteomes" id="UP000653305"/>
    </source>
</evidence>
<dbReference type="GO" id="GO:0005829">
    <property type="term" value="C:cytosol"/>
    <property type="evidence" value="ECO:0007669"/>
    <property type="project" value="TreeGrafter"/>
</dbReference>
<dbReference type="PANTHER" id="PTHR10980:SF49">
    <property type="entry name" value="RHO GDP-DISSOCIATION INHIBITOR 1-LIKE"/>
    <property type="match status" value="1"/>
</dbReference>
<evidence type="ECO:0000256" key="1">
    <source>
        <dbReference type="ARBA" id="ARBA00004496"/>
    </source>
</evidence>
<evidence type="ECO:0000256" key="4">
    <source>
        <dbReference type="ARBA" id="ARBA00022490"/>
    </source>
</evidence>
<gene>
    <name evidence="6" type="ORF">PHJA_000684300</name>
</gene>
<dbReference type="FunFam" id="2.70.50.30:FF:000004">
    <property type="entry name" value="Rho GDP-dissociation inhibitor 1"/>
    <property type="match status" value="1"/>
</dbReference>